<evidence type="ECO:0000313" key="3">
    <source>
        <dbReference type="Proteomes" id="UP000198806"/>
    </source>
</evidence>
<keyword evidence="1" id="KW-0812">Transmembrane</keyword>
<dbReference type="AlphaFoldDB" id="A0A1I5FAJ9"/>
<accession>A0A1I5FAJ9</accession>
<keyword evidence="1" id="KW-0472">Membrane</keyword>
<gene>
    <name evidence="2" type="ORF">SAMN04489757_1138</name>
</gene>
<feature type="transmembrane region" description="Helical" evidence="1">
    <location>
        <begin position="85"/>
        <end position="107"/>
    </location>
</feature>
<dbReference type="STRING" id="1527.SAMN04489757_1138"/>
<evidence type="ECO:0008006" key="4">
    <source>
        <dbReference type="Google" id="ProtNLM"/>
    </source>
</evidence>
<evidence type="ECO:0000256" key="1">
    <source>
        <dbReference type="SAM" id="Phobius"/>
    </source>
</evidence>
<protein>
    <recommendedName>
        <fullName evidence="4">Zinc-finger</fullName>
    </recommendedName>
</protein>
<keyword evidence="1" id="KW-1133">Transmembrane helix</keyword>
<sequence>MIENHHISDDRYLAFQQNRLDGEERIRFLMHISECDYCSERLASFMETDMVSAPPDMKMNILAASKKADVQIVKNAVEMTKRMQLFLYSLKVGAATIGAFIILLLFMNVHDFSNDPNKINTDIKKPSGTISITDRIREGTNSLSDNLFNFSNDIIKMEDRNHDK</sequence>
<reference evidence="2 3" key="1">
    <citation type="submission" date="2016-10" db="EMBL/GenBank/DDBJ databases">
        <authorList>
            <person name="de Groot N.N."/>
        </authorList>
    </citation>
    <scope>NUCLEOTIDE SEQUENCE [LARGE SCALE GENOMIC DNA]</scope>
    <source>
        <strain evidence="2 3">DSM 1283</strain>
    </source>
</reference>
<dbReference type="EMBL" id="FOWD01000013">
    <property type="protein sequence ID" value="SFO20788.1"/>
    <property type="molecule type" value="Genomic_DNA"/>
</dbReference>
<organism evidence="2 3">
    <name type="scientific">Anaerocolumna aminovalerica</name>
    <dbReference type="NCBI Taxonomy" id="1527"/>
    <lineage>
        <taxon>Bacteria</taxon>
        <taxon>Bacillati</taxon>
        <taxon>Bacillota</taxon>
        <taxon>Clostridia</taxon>
        <taxon>Lachnospirales</taxon>
        <taxon>Lachnospiraceae</taxon>
        <taxon>Anaerocolumna</taxon>
    </lineage>
</organism>
<dbReference type="RefSeq" id="WP_091686233.1">
    <property type="nucleotide sequence ID" value="NZ_BAABFM010000027.1"/>
</dbReference>
<dbReference type="OrthoDB" id="2044346at2"/>
<evidence type="ECO:0000313" key="2">
    <source>
        <dbReference type="EMBL" id="SFO20788.1"/>
    </source>
</evidence>
<name>A0A1I5FAJ9_9FIRM</name>
<keyword evidence="3" id="KW-1185">Reference proteome</keyword>
<dbReference type="Proteomes" id="UP000198806">
    <property type="component" value="Unassembled WGS sequence"/>
</dbReference>
<proteinExistence type="predicted"/>